<keyword evidence="8" id="KW-0999">Mitochondrion inner membrane</keyword>
<keyword evidence="9 16" id="KW-1133">Transmembrane helix</keyword>
<comment type="caution">
    <text evidence="17">The sequence shown here is derived from an EMBL/GenBank/DDBJ whole genome shotgun (WGS) entry which is preliminary data.</text>
</comment>
<dbReference type="InterPro" id="IPR002113">
    <property type="entry name" value="ADT_euk_type"/>
</dbReference>
<comment type="similarity">
    <text evidence="2 15">Belongs to the mitochondrial carrier (TC 2.A.29) family.</text>
</comment>
<evidence type="ECO:0000256" key="6">
    <source>
        <dbReference type="ARBA" id="ARBA00022692"/>
    </source>
</evidence>
<proteinExistence type="inferred from homology"/>
<keyword evidence="7" id="KW-0677">Repeat</keyword>
<evidence type="ECO:0000313" key="17">
    <source>
        <dbReference type="EMBL" id="KAJ3256130.1"/>
    </source>
</evidence>
<dbReference type="AlphaFoldDB" id="A0AAD5Y2J5"/>
<dbReference type="GO" id="GO:1990544">
    <property type="term" value="P:mitochondrial ATP transmembrane transport"/>
    <property type="evidence" value="ECO:0007669"/>
    <property type="project" value="InterPro"/>
</dbReference>
<evidence type="ECO:0000256" key="3">
    <source>
        <dbReference type="ARBA" id="ARBA00011245"/>
    </source>
</evidence>
<keyword evidence="18" id="KW-1185">Reference proteome</keyword>
<evidence type="ECO:0000256" key="14">
    <source>
        <dbReference type="PROSITE-ProRule" id="PRU00282"/>
    </source>
</evidence>
<gene>
    <name evidence="17" type="ORF">HK103_005699</name>
</gene>
<dbReference type="PANTHER" id="PTHR45635:SF14">
    <property type="entry name" value="ADP_ATP TRANSLOCASE"/>
    <property type="match status" value="1"/>
</dbReference>
<organism evidence="17 18">
    <name type="scientific">Boothiomyces macroporosus</name>
    <dbReference type="NCBI Taxonomy" id="261099"/>
    <lineage>
        <taxon>Eukaryota</taxon>
        <taxon>Fungi</taxon>
        <taxon>Fungi incertae sedis</taxon>
        <taxon>Chytridiomycota</taxon>
        <taxon>Chytridiomycota incertae sedis</taxon>
        <taxon>Chytridiomycetes</taxon>
        <taxon>Rhizophydiales</taxon>
        <taxon>Terramycetaceae</taxon>
        <taxon>Boothiomyces</taxon>
    </lineage>
</organism>
<dbReference type="PANTHER" id="PTHR45635">
    <property type="entry name" value="ADP,ATP CARRIER PROTEIN 1-RELATED-RELATED"/>
    <property type="match status" value="1"/>
</dbReference>
<dbReference type="PRINTS" id="PR00926">
    <property type="entry name" value="MITOCARRIER"/>
</dbReference>
<evidence type="ECO:0000256" key="10">
    <source>
        <dbReference type="ARBA" id="ARBA00023128"/>
    </source>
</evidence>
<evidence type="ECO:0000256" key="7">
    <source>
        <dbReference type="ARBA" id="ARBA00022737"/>
    </source>
</evidence>
<dbReference type="SUPFAM" id="SSF103506">
    <property type="entry name" value="Mitochondrial carrier"/>
    <property type="match status" value="1"/>
</dbReference>
<comment type="function">
    <text evidence="13">ADP:ATP antiporter that mediates import of ADP into the mitochondrial matrix for ATP synthesis, and export of ATP out to fuel the cell. Cycles between the cytoplasmic-open state (c-state) and the matrix-open state (m-state): operates by the alternating access mechanism with a single substrate-binding site intermittently exposed to either the cytosolic (c-state) or matrix (m-state) side of the inner mitochondrial membrane.</text>
</comment>
<reference evidence="17" key="1">
    <citation type="submission" date="2020-05" db="EMBL/GenBank/DDBJ databases">
        <title>Phylogenomic resolution of chytrid fungi.</title>
        <authorList>
            <person name="Stajich J.E."/>
            <person name="Amses K."/>
            <person name="Simmons R."/>
            <person name="Seto K."/>
            <person name="Myers J."/>
            <person name="Bonds A."/>
            <person name="Quandt C.A."/>
            <person name="Barry K."/>
            <person name="Liu P."/>
            <person name="Grigoriev I."/>
            <person name="Longcore J.E."/>
            <person name="James T.Y."/>
        </authorList>
    </citation>
    <scope>NUCLEOTIDE SEQUENCE</scope>
    <source>
        <strain evidence="17">PLAUS21</strain>
    </source>
</reference>
<keyword evidence="6 14" id="KW-0812">Transmembrane</keyword>
<protein>
    <recommendedName>
        <fullName evidence="16">ADP/ATP translocase</fullName>
    </recommendedName>
    <alternativeName>
        <fullName evidence="16">ADP,ATP carrier protein</fullName>
    </alternativeName>
</protein>
<evidence type="ECO:0000256" key="13">
    <source>
        <dbReference type="ARBA" id="ARBA00045250"/>
    </source>
</evidence>
<evidence type="ECO:0000256" key="1">
    <source>
        <dbReference type="ARBA" id="ARBA00004448"/>
    </source>
</evidence>
<evidence type="ECO:0000256" key="8">
    <source>
        <dbReference type="ARBA" id="ARBA00022792"/>
    </source>
</evidence>
<dbReference type="PROSITE" id="PS50920">
    <property type="entry name" value="SOLCAR"/>
    <property type="match status" value="2"/>
</dbReference>
<dbReference type="GO" id="GO:0140021">
    <property type="term" value="P:mitochondrial ADP transmembrane transport"/>
    <property type="evidence" value="ECO:0007669"/>
    <property type="project" value="InterPro"/>
</dbReference>
<evidence type="ECO:0000256" key="4">
    <source>
        <dbReference type="ARBA" id="ARBA00022448"/>
    </source>
</evidence>
<dbReference type="GO" id="GO:0005471">
    <property type="term" value="F:ATP:ADP antiporter activity"/>
    <property type="evidence" value="ECO:0007669"/>
    <property type="project" value="UniProtKB-UniRule"/>
</dbReference>
<dbReference type="InterPro" id="IPR023395">
    <property type="entry name" value="MCP_dom_sf"/>
</dbReference>
<sequence>MIDRHSQITLLEGAISTFYVNTLTAPLERIKILIQTQDAHPAILNSSVKPYASISSTLYRITKEQGIASLWRGNLAGCLRFMPYQYLNLFIYDKLATNFPNTFWNNFLVGGITGSISLLAVYPFDFARTTLASEVSKPFRFKGVLETIKHQRVNVFQGFGVALLGSFWYRSVLFGLNQTWQDLNPSQDNSIKSWATKFTIAHISAIAASFCHYPFDTVTRRLQMQTLFNEKLYQDSFDCFKQIIKNEGYRGLFKGAGVDMIFCTGVAIILVTYGEIRTHFL</sequence>
<evidence type="ECO:0000256" key="5">
    <source>
        <dbReference type="ARBA" id="ARBA00022449"/>
    </source>
</evidence>
<feature type="transmembrane region" description="Helical" evidence="16">
    <location>
        <begin position="251"/>
        <end position="273"/>
    </location>
</feature>
<evidence type="ECO:0000256" key="2">
    <source>
        <dbReference type="ARBA" id="ARBA00006375"/>
    </source>
</evidence>
<comment type="subunit">
    <text evidence="3 16">Monomer.</text>
</comment>
<comment type="caution">
    <text evidence="16">Lacks conserved residue(s) required for the propagation of feature annotation.</text>
</comment>
<dbReference type="InterPro" id="IPR018108">
    <property type="entry name" value="MCP_transmembrane"/>
</dbReference>
<dbReference type="PRINTS" id="PR00927">
    <property type="entry name" value="ADPTRNSLCASE"/>
</dbReference>
<evidence type="ECO:0000256" key="16">
    <source>
        <dbReference type="RuleBase" id="RU368008"/>
    </source>
</evidence>
<evidence type="ECO:0000256" key="11">
    <source>
        <dbReference type="ARBA" id="ARBA00023136"/>
    </source>
</evidence>
<feature type="repeat" description="Solcar" evidence="14">
    <location>
        <begin position="4"/>
        <end position="98"/>
    </location>
</feature>
<feature type="transmembrane region" description="Helical" evidence="16">
    <location>
        <begin position="155"/>
        <end position="174"/>
    </location>
</feature>
<evidence type="ECO:0000256" key="15">
    <source>
        <dbReference type="RuleBase" id="RU000488"/>
    </source>
</evidence>
<keyword evidence="5" id="KW-0050">Antiport</keyword>
<name>A0AAD5Y2J5_9FUNG</name>
<feature type="repeat" description="Solcar" evidence="14">
    <location>
        <begin position="192"/>
        <end position="279"/>
    </location>
</feature>
<comment type="subcellular location">
    <subcellularLocation>
        <location evidence="16">Membrane</location>
        <topology evidence="16">Multi-pass membrane protein</topology>
    </subcellularLocation>
    <subcellularLocation>
        <location evidence="1">Mitochondrion inner membrane</location>
        <topology evidence="1">Multi-pass membrane protein</topology>
    </subcellularLocation>
</comment>
<comment type="function">
    <text evidence="16">Catalyzes the exchange of ADP and ATP across the membrane.</text>
</comment>
<dbReference type="EMBL" id="JADGKB010000055">
    <property type="protein sequence ID" value="KAJ3256130.1"/>
    <property type="molecule type" value="Genomic_DNA"/>
</dbReference>
<dbReference type="InterPro" id="IPR002067">
    <property type="entry name" value="MCP"/>
</dbReference>
<keyword evidence="4 15" id="KW-0813">Transport</keyword>
<comment type="catalytic activity">
    <reaction evidence="12">
        <text>ADP(in) + ATP(out) = ADP(out) + ATP(in)</text>
        <dbReference type="Rhea" id="RHEA:34999"/>
        <dbReference type="ChEBI" id="CHEBI:30616"/>
        <dbReference type="ChEBI" id="CHEBI:456216"/>
    </reaction>
    <physiologicalReaction direction="left-to-right" evidence="12">
        <dbReference type="Rhea" id="RHEA:35000"/>
    </physiologicalReaction>
</comment>
<keyword evidence="11 14" id="KW-0472">Membrane</keyword>
<evidence type="ECO:0000256" key="9">
    <source>
        <dbReference type="ARBA" id="ARBA00022989"/>
    </source>
</evidence>
<accession>A0AAD5Y2J5</accession>
<dbReference type="Pfam" id="PF00153">
    <property type="entry name" value="Mito_carr"/>
    <property type="match status" value="3"/>
</dbReference>
<dbReference type="Gene3D" id="1.50.40.10">
    <property type="entry name" value="Mitochondrial carrier domain"/>
    <property type="match status" value="1"/>
</dbReference>
<dbReference type="GO" id="GO:0005743">
    <property type="term" value="C:mitochondrial inner membrane"/>
    <property type="evidence" value="ECO:0007669"/>
    <property type="project" value="UniProtKB-SubCell"/>
</dbReference>
<dbReference type="Proteomes" id="UP001210925">
    <property type="component" value="Unassembled WGS sequence"/>
</dbReference>
<keyword evidence="10" id="KW-0496">Mitochondrion</keyword>
<evidence type="ECO:0000256" key="12">
    <source>
        <dbReference type="ARBA" id="ARBA00024143"/>
    </source>
</evidence>
<evidence type="ECO:0000313" key="18">
    <source>
        <dbReference type="Proteomes" id="UP001210925"/>
    </source>
</evidence>